<comment type="subunit">
    <text evidence="7">Monomer.</text>
</comment>
<feature type="site" description="Stabilizes the basic form of H active site to accept a proton" evidence="7">
    <location>
        <position position="92"/>
    </location>
</feature>
<gene>
    <name evidence="7" type="primary">pth</name>
    <name evidence="10" type="ORF">ENJ10_02420</name>
</gene>
<comment type="catalytic activity">
    <reaction evidence="7 8">
        <text>an N-acyl-L-alpha-aminoacyl-tRNA + H2O = an N-acyl-L-amino acid + a tRNA + H(+)</text>
        <dbReference type="Rhea" id="RHEA:54448"/>
        <dbReference type="Rhea" id="RHEA-COMP:10123"/>
        <dbReference type="Rhea" id="RHEA-COMP:13883"/>
        <dbReference type="ChEBI" id="CHEBI:15377"/>
        <dbReference type="ChEBI" id="CHEBI:15378"/>
        <dbReference type="ChEBI" id="CHEBI:59874"/>
        <dbReference type="ChEBI" id="CHEBI:78442"/>
        <dbReference type="ChEBI" id="CHEBI:138191"/>
        <dbReference type="EC" id="3.1.1.29"/>
    </reaction>
</comment>
<evidence type="ECO:0000256" key="7">
    <source>
        <dbReference type="HAMAP-Rule" id="MF_00083"/>
    </source>
</evidence>
<evidence type="ECO:0000256" key="4">
    <source>
        <dbReference type="ARBA" id="ARBA00022884"/>
    </source>
</evidence>
<name>A0A7V1LL51_CALAY</name>
<protein>
    <recommendedName>
        <fullName evidence="6 7">Peptidyl-tRNA hydrolase</fullName>
        <shortName evidence="7">Pth</shortName>
        <ecNumber evidence="1 7">3.1.1.29</ecNumber>
    </recommendedName>
</protein>
<accession>A0A7V1LL51</accession>
<dbReference type="Pfam" id="PF01195">
    <property type="entry name" value="Pept_tRNA_hydro"/>
    <property type="match status" value="1"/>
</dbReference>
<dbReference type="PANTHER" id="PTHR17224">
    <property type="entry name" value="PEPTIDYL-TRNA HYDROLASE"/>
    <property type="match status" value="1"/>
</dbReference>
<evidence type="ECO:0000256" key="3">
    <source>
        <dbReference type="ARBA" id="ARBA00022801"/>
    </source>
</evidence>
<dbReference type="InterPro" id="IPR036416">
    <property type="entry name" value="Pept_tRNA_hydro_sf"/>
</dbReference>
<dbReference type="GO" id="GO:0005737">
    <property type="term" value="C:cytoplasm"/>
    <property type="evidence" value="ECO:0007669"/>
    <property type="project" value="UniProtKB-SubCell"/>
</dbReference>
<dbReference type="AlphaFoldDB" id="A0A7V1LL51"/>
<sequence length="190" mass="21629">MQFALFGLGNPGKKYQTTRHNIGYLFLDYYAEKFGIPFVPGKGDYFFSAHEKDGFEIVLIKPTTYMNLSGRAVYQVLEAMSLPLERMMVVYDDFQLPFGTIRFRKKGSDGGHNGIKSIIYHLESETFSRLRLGIGPPPEGSIIDFVLSPFDETSIKDLDVIFSRALEGVDAWMDKGIEYAMNHYNKNVLE</sequence>
<evidence type="ECO:0000256" key="6">
    <source>
        <dbReference type="ARBA" id="ARBA00050038"/>
    </source>
</evidence>
<feature type="site" description="Discriminates between blocked and unblocked aminoacyl-tRNA" evidence="7">
    <location>
        <position position="10"/>
    </location>
</feature>
<comment type="function">
    <text evidence="7">Catalyzes the release of premature peptidyl moieties from peptidyl-tRNA molecules trapped in stalled 50S ribosomal subunits, and thus maintains levels of free tRNAs and 50S ribosomes.</text>
</comment>
<keyword evidence="2 7" id="KW-0820">tRNA-binding</keyword>
<comment type="subcellular location">
    <subcellularLocation>
        <location evidence="7">Cytoplasm</location>
    </subcellularLocation>
</comment>
<evidence type="ECO:0000256" key="1">
    <source>
        <dbReference type="ARBA" id="ARBA00013260"/>
    </source>
</evidence>
<evidence type="ECO:0000313" key="10">
    <source>
        <dbReference type="EMBL" id="HED09517.1"/>
    </source>
</evidence>
<dbReference type="HAMAP" id="MF_00083">
    <property type="entry name" value="Pept_tRNA_hydro_bact"/>
    <property type="match status" value="1"/>
</dbReference>
<dbReference type="Gene3D" id="3.40.50.1470">
    <property type="entry name" value="Peptidyl-tRNA hydrolase"/>
    <property type="match status" value="1"/>
</dbReference>
<dbReference type="SUPFAM" id="SSF53178">
    <property type="entry name" value="Peptidyl-tRNA hydrolase-like"/>
    <property type="match status" value="1"/>
</dbReference>
<evidence type="ECO:0000256" key="8">
    <source>
        <dbReference type="RuleBase" id="RU000673"/>
    </source>
</evidence>
<dbReference type="PROSITE" id="PS01196">
    <property type="entry name" value="PEPT_TRNA_HYDROL_2"/>
    <property type="match status" value="1"/>
</dbReference>
<dbReference type="PANTHER" id="PTHR17224:SF1">
    <property type="entry name" value="PEPTIDYL-TRNA HYDROLASE"/>
    <property type="match status" value="1"/>
</dbReference>
<feature type="binding site" evidence="7">
    <location>
        <position position="15"/>
    </location>
    <ligand>
        <name>tRNA</name>
        <dbReference type="ChEBI" id="CHEBI:17843"/>
    </ligand>
</feature>
<comment type="function">
    <text evidence="7">Hydrolyzes ribosome-free peptidyl-tRNAs (with 1 or more amino acids incorporated), which drop off the ribosome during protein synthesis, or as a result of ribosome stalling.</text>
</comment>
<organism evidence="10">
    <name type="scientific">Caldithrix abyssi</name>
    <dbReference type="NCBI Taxonomy" id="187145"/>
    <lineage>
        <taxon>Bacteria</taxon>
        <taxon>Pseudomonadati</taxon>
        <taxon>Calditrichota</taxon>
        <taxon>Calditrichia</taxon>
        <taxon>Calditrichales</taxon>
        <taxon>Calditrichaceae</taxon>
        <taxon>Caldithrix</taxon>
    </lineage>
</organism>
<dbReference type="PROSITE" id="PS01195">
    <property type="entry name" value="PEPT_TRNA_HYDROL_1"/>
    <property type="match status" value="1"/>
</dbReference>
<evidence type="ECO:0000256" key="2">
    <source>
        <dbReference type="ARBA" id="ARBA00022555"/>
    </source>
</evidence>
<dbReference type="Proteomes" id="UP000886005">
    <property type="component" value="Unassembled WGS sequence"/>
</dbReference>
<comment type="caution">
    <text evidence="10">The sequence shown here is derived from an EMBL/GenBank/DDBJ whole genome shotgun (WGS) entry which is preliminary data.</text>
</comment>
<evidence type="ECO:0000256" key="5">
    <source>
        <dbReference type="ARBA" id="ARBA00038063"/>
    </source>
</evidence>
<dbReference type="InterPro" id="IPR018171">
    <property type="entry name" value="Pept_tRNA_hydro_CS"/>
</dbReference>
<dbReference type="FunFam" id="3.40.50.1470:FF:000001">
    <property type="entry name" value="Peptidyl-tRNA hydrolase"/>
    <property type="match status" value="1"/>
</dbReference>
<evidence type="ECO:0000256" key="9">
    <source>
        <dbReference type="RuleBase" id="RU004320"/>
    </source>
</evidence>
<keyword evidence="4 7" id="KW-0694">RNA-binding</keyword>
<dbReference type="GO" id="GO:0000049">
    <property type="term" value="F:tRNA binding"/>
    <property type="evidence" value="ECO:0007669"/>
    <property type="project" value="UniProtKB-UniRule"/>
</dbReference>
<dbReference type="NCBIfam" id="TIGR00447">
    <property type="entry name" value="pth"/>
    <property type="match status" value="1"/>
</dbReference>
<dbReference type="CDD" id="cd00462">
    <property type="entry name" value="PTH"/>
    <property type="match status" value="1"/>
</dbReference>
<feature type="binding site" evidence="7">
    <location>
        <position position="65"/>
    </location>
    <ligand>
        <name>tRNA</name>
        <dbReference type="ChEBI" id="CHEBI:17843"/>
    </ligand>
</feature>
<dbReference type="EMBL" id="DRLD01000068">
    <property type="protein sequence ID" value="HED09517.1"/>
    <property type="molecule type" value="Genomic_DNA"/>
</dbReference>
<dbReference type="EC" id="3.1.1.29" evidence="1 7"/>
<proteinExistence type="inferred from homology"/>
<feature type="binding site" evidence="7">
    <location>
        <position position="67"/>
    </location>
    <ligand>
        <name>tRNA</name>
        <dbReference type="ChEBI" id="CHEBI:17843"/>
    </ligand>
</feature>
<keyword evidence="7" id="KW-0963">Cytoplasm</keyword>
<dbReference type="GO" id="GO:0004045">
    <property type="term" value="F:peptidyl-tRNA hydrolase activity"/>
    <property type="evidence" value="ECO:0007669"/>
    <property type="project" value="UniProtKB-UniRule"/>
</dbReference>
<keyword evidence="3 7" id="KW-0378">Hydrolase</keyword>
<feature type="active site" description="Proton acceptor" evidence="7">
    <location>
        <position position="20"/>
    </location>
</feature>
<feature type="binding site" evidence="7">
    <location>
        <position position="113"/>
    </location>
    <ligand>
        <name>tRNA</name>
        <dbReference type="ChEBI" id="CHEBI:17843"/>
    </ligand>
</feature>
<dbReference type="GO" id="GO:0072344">
    <property type="term" value="P:rescue of stalled ribosome"/>
    <property type="evidence" value="ECO:0007669"/>
    <property type="project" value="UniProtKB-UniRule"/>
</dbReference>
<comment type="similarity">
    <text evidence="5 7 9">Belongs to the PTH family.</text>
</comment>
<dbReference type="GO" id="GO:0006515">
    <property type="term" value="P:protein quality control for misfolded or incompletely synthesized proteins"/>
    <property type="evidence" value="ECO:0007669"/>
    <property type="project" value="UniProtKB-UniRule"/>
</dbReference>
<reference evidence="10" key="1">
    <citation type="journal article" date="2020" name="mSystems">
        <title>Genome- and Community-Level Interaction Insights into Carbon Utilization and Element Cycling Functions of Hydrothermarchaeota in Hydrothermal Sediment.</title>
        <authorList>
            <person name="Zhou Z."/>
            <person name="Liu Y."/>
            <person name="Xu W."/>
            <person name="Pan J."/>
            <person name="Luo Z.H."/>
            <person name="Li M."/>
        </authorList>
    </citation>
    <scope>NUCLEOTIDE SEQUENCE [LARGE SCALE GENOMIC DNA]</scope>
    <source>
        <strain evidence="10">HyVt-456</strain>
    </source>
</reference>
<dbReference type="InterPro" id="IPR001328">
    <property type="entry name" value="Pept_tRNA_hydro"/>
</dbReference>